<evidence type="ECO:0000313" key="2">
    <source>
        <dbReference type="EMBL" id="KAJ8424837.1"/>
    </source>
</evidence>
<dbReference type="Proteomes" id="UP001153076">
    <property type="component" value="Unassembled WGS sequence"/>
</dbReference>
<feature type="region of interest" description="Disordered" evidence="1">
    <location>
        <begin position="24"/>
        <end position="50"/>
    </location>
</feature>
<accession>A0A9Q1GNZ6</accession>
<gene>
    <name evidence="2" type="ORF">Cgig2_031572</name>
</gene>
<dbReference type="EMBL" id="JAKOGI010001595">
    <property type="protein sequence ID" value="KAJ8424837.1"/>
    <property type="molecule type" value="Genomic_DNA"/>
</dbReference>
<evidence type="ECO:0000313" key="3">
    <source>
        <dbReference type="Proteomes" id="UP001153076"/>
    </source>
</evidence>
<protein>
    <submittedName>
        <fullName evidence="2">Uncharacterized protein</fullName>
    </submittedName>
</protein>
<proteinExistence type="predicted"/>
<name>A0A9Q1GNZ6_9CARY</name>
<evidence type="ECO:0000256" key="1">
    <source>
        <dbReference type="SAM" id="MobiDB-lite"/>
    </source>
</evidence>
<keyword evidence="3" id="KW-1185">Reference proteome</keyword>
<comment type="caution">
    <text evidence="2">The sequence shown here is derived from an EMBL/GenBank/DDBJ whole genome shotgun (WGS) entry which is preliminary data.</text>
</comment>
<dbReference type="AlphaFoldDB" id="A0A9Q1GNZ6"/>
<organism evidence="2 3">
    <name type="scientific">Carnegiea gigantea</name>
    <dbReference type="NCBI Taxonomy" id="171969"/>
    <lineage>
        <taxon>Eukaryota</taxon>
        <taxon>Viridiplantae</taxon>
        <taxon>Streptophyta</taxon>
        <taxon>Embryophyta</taxon>
        <taxon>Tracheophyta</taxon>
        <taxon>Spermatophyta</taxon>
        <taxon>Magnoliopsida</taxon>
        <taxon>eudicotyledons</taxon>
        <taxon>Gunneridae</taxon>
        <taxon>Pentapetalae</taxon>
        <taxon>Caryophyllales</taxon>
        <taxon>Cactineae</taxon>
        <taxon>Cactaceae</taxon>
        <taxon>Cactoideae</taxon>
        <taxon>Echinocereeae</taxon>
        <taxon>Carnegiea</taxon>
    </lineage>
</organism>
<reference evidence="2" key="1">
    <citation type="submission" date="2022-04" db="EMBL/GenBank/DDBJ databases">
        <title>Carnegiea gigantea Genome sequencing and assembly v2.</title>
        <authorList>
            <person name="Copetti D."/>
            <person name="Sanderson M.J."/>
            <person name="Burquez A."/>
            <person name="Wojciechowski M.F."/>
        </authorList>
    </citation>
    <scope>NUCLEOTIDE SEQUENCE</scope>
    <source>
        <strain evidence="2">SGP5-SGP5p</strain>
        <tissue evidence="2">Aerial part</tissue>
    </source>
</reference>
<sequence length="152" mass="17394">MHDMGIVDGKTGLVVDREELDEDYNQCTLPPNNGRHLGRPLSKQRDSQSQDKKVQKCSKCSEVVVECTELVRQTQVQDVWHAFEYIYTLKLQTCIHDYSPRMVGSVSVAWDMLNYPLLTKNGLPCCSTFYIIMRRWCALQRCSSACISGLLQ</sequence>